<comment type="caution">
    <text evidence="1">The sequence shown here is derived from an EMBL/GenBank/DDBJ whole genome shotgun (WGS) entry which is preliminary data.</text>
</comment>
<gene>
    <name evidence="1" type="ORF">CFP56_040390</name>
</gene>
<name>A0AAW0IZB3_QUESU</name>
<sequence length="112" mass="11121">MPCKHGTVLKWEREKVNACMVSVPQLAFQGLLVQFDGGGEKKGIVGIVVGMVGIDGIVVGMVGNGVAGRGGSVGKVGFGKEGIWVLGNGGNVVFGRVGNVGNGVLGSGGNVA</sequence>
<dbReference type="EMBL" id="PKMF04000785">
    <property type="protein sequence ID" value="KAK7819431.1"/>
    <property type="molecule type" value="Genomic_DNA"/>
</dbReference>
<reference evidence="1 2" key="1">
    <citation type="journal article" date="2018" name="Sci. Data">
        <title>The draft genome sequence of cork oak.</title>
        <authorList>
            <person name="Ramos A.M."/>
            <person name="Usie A."/>
            <person name="Barbosa P."/>
            <person name="Barros P.M."/>
            <person name="Capote T."/>
            <person name="Chaves I."/>
            <person name="Simoes F."/>
            <person name="Abreu I."/>
            <person name="Carrasquinho I."/>
            <person name="Faro C."/>
            <person name="Guimaraes J.B."/>
            <person name="Mendonca D."/>
            <person name="Nobrega F."/>
            <person name="Rodrigues L."/>
            <person name="Saibo N.J.M."/>
            <person name="Varela M.C."/>
            <person name="Egas C."/>
            <person name="Matos J."/>
            <person name="Miguel C.M."/>
            <person name="Oliveira M.M."/>
            <person name="Ricardo C.P."/>
            <person name="Goncalves S."/>
        </authorList>
    </citation>
    <scope>NUCLEOTIDE SEQUENCE [LARGE SCALE GENOMIC DNA]</scope>
    <source>
        <strain evidence="2">cv. HL8</strain>
    </source>
</reference>
<accession>A0AAW0IZB3</accession>
<organism evidence="1 2">
    <name type="scientific">Quercus suber</name>
    <name type="common">Cork oak</name>
    <dbReference type="NCBI Taxonomy" id="58331"/>
    <lineage>
        <taxon>Eukaryota</taxon>
        <taxon>Viridiplantae</taxon>
        <taxon>Streptophyta</taxon>
        <taxon>Embryophyta</taxon>
        <taxon>Tracheophyta</taxon>
        <taxon>Spermatophyta</taxon>
        <taxon>Magnoliopsida</taxon>
        <taxon>eudicotyledons</taxon>
        <taxon>Gunneridae</taxon>
        <taxon>Pentapetalae</taxon>
        <taxon>rosids</taxon>
        <taxon>fabids</taxon>
        <taxon>Fagales</taxon>
        <taxon>Fagaceae</taxon>
        <taxon>Quercus</taxon>
    </lineage>
</organism>
<protein>
    <submittedName>
        <fullName evidence="1">Uncharacterized protein</fullName>
    </submittedName>
</protein>
<dbReference type="Gramene" id="rna-CFP56_20765">
    <property type="protein sequence ID" value="cds-POE68457.1"/>
    <property type="gene ID" value="gene-CFP56_20765"/>
</dbReference>
<dbReference type="Proteomes" id="UP000237347">
    <property type="component" value="Unassembled WGS sequence"/>
</dbReference>
<dbReference type="AlphaFoldDB" id="A0AAW0IZB3"/>
<evidence type="ECO:0000313" key="2">
    <source>
        <dbReference type="Proteomes" id="UP000237347"/>
    </source>
</evidence>
<keyword evidence="2" id="KW-1185">Reference proteome</keyword>
<evidence type="ECO:0000313" key="1">
    <source>
        <dbReference type="EMBL" id="KAK7819431.1"/>
    </source>
</evidence>
<proteinExistence type="predicted"/>